<sequence length="170" mass="19418">MPFGFSRKTGFGWDESTQMVDPFVQTLCYESFSYYPSWADVFGKDRATGTTSLVINDLPGPVRPGHVLGTLECHVSSPDPNLYGEDHEFMAALHMRRKTRAMIIQNRIKASSKTREVEQAELDAKFEEKIDNFVNIQNARLGEMSNRFGIELEESKARKSVWMQLIAYLD</sequence>
<protein>
    <submittedName>
        <fullName evidence="1">Uncharacterized protein</fullName>
    </submittedName>
</protein>
<accession>A0AAE1Y2G5</accession>
<dbReference type="Proteomes" id="UP001293254">
    <property type="component" value="Unassembled WGS sequence"/>
</dbReference>
<comment type="caution">
    <text evidence="1">The sequence shown here is derived from an EMBL/GenBank/DDBJ whole genome shotgun (WGS) entry which is preliminary data.</text>
</comment>
<keyword evidence="2" id="KW-1185">Reference proteome</keyword>
<dbReference type="EMBL" id="JACGWO010000008">
    <property type="protein sequence ID" value="KAK4421888.1"/>
    <property type="molecule type" value="Genomic_DNA"/>
</dbReference>
<reference evidence="1" key="1">
    <citation type="submission" date="2020-06" db="EMBL/GenBank/DDBJ databases">
        <authorList>
            <person name="Li T."/>
            <person name="Hu X."/>
            <person name="Zhang T."/>
            <person name="Song X."/>
            <person name="Zhang H."/>
            <person name="Dai N."/>
            <person name="Sheng W."/>
            <person name="Hou X."/>
            <person name="Wei L."/>
        </authorList>
    </citation>
    <scope>NUCLEOTIDE SEQUENCE</scope>
    <source>
        <strain evidence="1">3651</strain>
        <tissue evidence="1">Leaf</tissue>
    </source>
</reference>
<name>A0AAE1Y2G5_9LAMI</name>
<dbReference type="AlphaFoldDB" id="A0AAE1Y2G5"/>
<proteinExistence type="predicted"/>
<evidence type="ECO:0000313" key="1">
    <source>
        <dbReference type="EMBL" id="KAK4421888.1"/>
    </source>
</evidence>
<organism evidence="1 2">
    <name type="scientific">Sesamum alatum</name>
    <dbReference type="NCBI Taxonomy" id="300844"/>
    <lineage>
        <taxon>Eukaryota</taxon>
        <taxon>Viridiplantae</taxon>
        <taxon>Streptophyta</taxon>
        <taxon>Embryophyta</taxon>
        <taxon>Tracheophyta</taxon>
        <taxon>Spermatophyta</taxon>
        <taxon>Magnoliopsida</taxon>
        <taxon>eudicotyledons</taxon>
        <taxon>Gunneridae</taxon>
        <taxon>Pentapetalae</taxon>
        <taxon>asterids</taxon>
        <taxon>lamiids</taxon>
        <taxon>Lamiales</taxon>
        <taxon>Pedaliaceae</taxon>
        <taxon>Sesamum</taxon>
    </lineage>
</organism>
<evidence type="ECO:0000313" key="2">
    <source>
        <dbReference type="Proteomes" id="UP001293254"/>
    </source>
</evidence>
<reference evidence="1" key="2">
    <citation type="journal article" date="2024" name="Plant">
        <title>Genomic evolution and insights into agronomic trait innovations of Sesamum species.</title>
        <authorList>
            <person name="Miao H."/>
            <person name="Wang L."/>
            <person name="Qu L."/>
            <person name="Liu H."/>
            <person name="Sun Y."/>
            <person name="Le M."/>
            <person name="Wang Q."/>
            <person name="Wei S."/>
            <person name="Zheng Y."/>
            <person name="Lin W."/>
            <person name="Duan Y."/>
            <person name="Cao H."/>
            <person name="Xiong S."/>
            <person name="Wang X."/>
            <person name="Wei L."/>
            <person name="Li C."/>
            <person name="Ma Q."/>
            <person name="Ju M."/>
            <person name="Zhao R."/>
            <person name="Li G."/>
            <person name="Mu C."/>
            <person name="Tian Q."/>
            <person name="Mei H."/>
            <person name="Zhang T."/>
            <person name="Gao T."/>
            <person name="Zhang H."/>
        </authorList>
    </citation>
    <scope>NUCLEOTIDE SEQUENCE</scope>
    <source>
        <strain evidence="1">3651</strain>
    </source>
</reference>
<gene>
    <name evidence="1" type="ORF">Salat_2139400</name>
</gene>